<evidence type="ECO:0000313" key="6">
    <source>
        <dbReference type="RefSeq" id="XP_395035.4"/>
    </source>
</evidence>
<organism evidence="5 6">
    <name type="scientific">Apis mellifera</name>
    <name type="common">Honeybee</name>
    <dbReference type="NCBI Taxonomy" id="7460"/>
    <lineage>
        <taxon>Eukaryota</taxon>
        <taxon>Metazoa</taxon>
        <taxon>Ecdysozoa</taxon>
        <taxon>Arthropoda</taxon>
        <taxon>Hexapoda</taxon>
        <taxon>Insecta</taxon>
        <taxon>Pterygota</taxon>
        <taxon>Neoptera</taxon>
        <taxon>Endopterygota</taxon>
        <taxon>Hymenoptera</taxon>
        <taxon>Apocrita</taxon>
        <taxon>Aculeata</taxon>
        <taxon>Apoidea</taxon>
        <taxon>Anthophila</taxon>
        <taxon>Apidae</taxon>
        <taxon>Apis</taxon>
    </lineage>
</organism>
<feature type="transmembrane region" description="Helical" evidence="1">
    <location>
        <begin position="607"/>
        <end position="629"/>
    </location>
</feature>
<reference evidence="4" key="1">
    <citation type="submission" date="2021-01" db="UniProtKB">
        <authorList>
            <consortium name="EnsemblMetazoa"/>
        </authorList>
    </citation>
    <scope>IDENTIFICATION</scope>
    <source>
        <strain evidence="4">DH4</strain>
    </source>
</reference>
<dbReference type="OrthoDB" id="207378at2759"/>
<dbReference type="GeneID" id="411564"/>
<dbReference type="InterPro" id="IPR006621">
    <property type="entry name" value="Nose-resist-to-fluoxetine_N"/>
</dbReference>
<dbReference type="OMA" id="AISRTVW"/>
<dbReference type="Proteomes" id="UP000005203">
    <property type="component" value="Linkage group LG3"/>
</dbReference>
<dbReference type="SMART" id="SM00703">
    <property type="entry name" value="NRF"/>
    <property type="match status" value="1"/>
</dbReference>
<dbReference type="GO" id="GO:0016747">
    <property type="term" value="F:acyltransferase activity, transferring groups other than amino-acyl groups"/>
    <property type="evidence" value="ECO:0007669"/>
    <property type="project" value="InterPro"/>
</dbReference>
<dbReference type="AlphaFoldDB" id="A0A7M7R564"/>
<accession>A0A8U1HZU7</accession>
<dbReference type="Pfam" id="PF01757">
    <property type="entry name" value="Acyl_transf_3"/>
    <property type="match status" value="1"/>
</dbReference>
<dbReference type="PANTHER" id="PTHR11161:SF72">
    <property type="entry name" value="FI21449P1"/>
    <property type="match status" value="1"/>
</dbReference>
<feature type="signal peptide" evidence="2">
    <location>
        <begin position="1"/>
        <end position="25"/>
    </location>
</feature>
<name>A0A7M7R564_APIME</name>
<evidence type="ECO:0000313" key="5">
    <source>
        <dbReference type="Proteomes" id="UP000005203"/>
    </source>
</evidence>
<feature type="transmembrane region" description="Helical" evidence="1">
    <location>
        <begin position="665"/>
        <end position="689"/>
    </location>
</feature>
<feature type="transmembrane region" description="Helical" evidence="1">
    <location>
        <begin position="215"/>
        <end position="240"/>
    </location>
</feature>
<dbReference type="PANTHER" id="PTHR11161">
    <property type="entry name" value="O-ACYLTRANSFERASE"/>
    <property type="match status" value="1"/>
</dbReference>
<protein>
    <submittedName>
        <fullName evidence="6">Nose resistant to fluoxetine protein 6 isoform X1</fullName>
    </submittedName>
</protein>
<keyword evidence="2" id="KW-0732">Signal</keyword>
<gene>
    <name evidence="6" type="primary">LOC411564</name>
    <name evidence="4" type="synonym">411564</name>
</gene>
<dbReference type="EnsemblMetazoa" id="XM_395035">
    <property type="protein sequence ID" value="XP_395035"/>
    <property type="gene ID" value="LOC411564"/>
</dbReference>
<feature type="domain" description="Nose resistant-to-fluoxetine protein N-terminal" evidence="3">
    <location>
        <begin position="51"/>
        <end position="196"/>
    </location>
</feature>
<feature type="transmembrane region" description="Helical" evidence="1">
    <location>
        <begin position="535"/>
        <end position="555"/>
    </location>
</feature>
<keyword evidence="5" id="KW-1185">Reference proteome</keyword>
<accession>A0A8B9AXW5</accession>
<dbReference type="InterPro" id="IPR052728">
    <property type="entry name" value="O2_lipid_transport_reg"/>
</dbReference>
<feature type="transmembrane region" description="Helical" evidence="1">
    <location>
        <begin position="494"/>
        <end position="515"/>
    </location>
</feature>
<dbReference type="Pfam" id="PF20146">
    <property type="entry name" value="NRF"/>
    <property type="match status" value="1"/>
</dbReference>
<feature type="transmembrane region" description="Helical" evidence="1">
    <location>
        <begin position="362"/>
        <end position="382"/>
    </location>
</feature>
<keyword evidence="1" id="KW-1133">Transmembrane helix</keyword>
<feature type="transmembrane region" description="Helical" evidence="1">
    <location>
        <begin position="567"/>
        <end position="587"/>
    </location>
</feature>
<keyword evidence="1" id="KW-0472">Membrane</keyword>
<keyword evidence="1" id="KW-0812">Transmembrane</keyword>
<proteinExistence type="predicted"/>
<sequence>MEYTKIPFSWLLLLLFTMLCASIEANSRNVVTMRETLPVYAITEYIDILNSSRCRSEMEQFRKAIDHDVLWGLRMLDASGVPPWGFINGNNFWLGGKNDCDYISKNYTLSLSQKVQKNNSLYRNSNEEYPPYELHFFAARMRHNSTLQYHIELSKEDIVTLGLCLPASCTKTEIATMMDKVLHNETLLIGQLFSIGLTLVEITDLRSGHEWLLEWNIILIIITLLLICCVSIICTAYDGFVYQKRLKNKKELIPFENNNVSELKNDVEEKGENHCHELTSELKPQNKIIRFILCFSWFTTLKQIFQMEVGYDDMRLFHGMKFFGMIWIILVHALYYAHHAIANKVIAFRMTDEFFTQVLSNATLSVDTFFFTGGFLLTYTFLKTGNKKKTFGESVIQIIQGIIKRFIRLTPGYLVVVMIFILNFTLMEKVSLIPSNEQIHVLCTKYWWRNVLYINNFFPWNEQCLSWSWYLPNDMHFFIFGSIILTLMNTHYNIALSISVITIVTSIFTSGYLAYNYNYVPALNEQYEMLTYFYLRPWTRIPPYLVGMGTCLLLTKWNYKLHLSKKTLFICWTLAILCNCSILFGLANKNLSLGVSILYTAFSRTAWAFGIAWFVVACCTNNCGLINKFLSNKIFFPMSRLTYSCYLLNPAIILSLYSISPYPFFIDYVTIGGVFLVAVLFTYTAAIILSASTEAPFIMLLRLIIQKKETK</sequence>
<dbReference type="RefSeq" id="XP_395035.4">
    <property type="nucleotide sequence ID" value="XM_395035.7"/>
</dbReference>
<evidence type="ECO:0000313" key="4">
    <source>
        <dbReference type="EnsemblMetazoa" id="XP_395035"/>
    </source>
</evidence>
<reference evidence="6" key="2">
    <citation type="submission" date="2025-04" db="UniProtKB">
        <authorList>
            <consortium name="RefSeq"/>
        </authorList>
    </citation>
    <scope>IDENTIFICATION</scope>
    <source>
        <strain evidence="6">DH4</strain>
        <tissue evidence="6">Whole body</tissue>
    </source>
</reference>
<evidence type="ECO:0000259" key="3">
    <source>
        <dbReference type="SMART" id="SM00703"/>
    </source>
</evidence>
<evidence type="ECO:0000256" key="1">
    <source>
        <dbReference type="SAM" id="Phobius"/>
    </source>
</evidence>
<evidence type="ECO:0000256" key="2">
    <source>
        <dbReference type="SAM" id="SignalP"/>
    </source>
</evidence>
<feature type="transmembrane region" description="Helical" evidence="1">
    <location>
        <begin position="641"/>
        <end position="659"/>
    </location>
</feature>
<feature type="chain" id="PRO_5044660818" evidence="2">
    <location>
        <begin position="26"/>
        <end position="711"/>
    </location>
</feature>
<accession>A0A7M7R564</accession>
<dbReference type="InterPro" id="IPR002656">
    <property type="entry name" value="Acyl_transf_3_dom"/>
</dbReference>
<feature type="transmembrane region" description="Helical" evidence="1">
    <location>
        <begin position="322"/>
        <end position="342"/>
    </location>
</feature>
<feature type="transmembrane region" description="Helical" evidence="1">
    <location>
        <begin position="406"/>
        <end position="426"/>
    </location>
</feature>
<feature type="transmembrane region" description="Helical" evidence="1">
    <location>
        <begin position="467"/>
        <end position="487"/>
    </location>
</feature>